<reference evidence="1 2" key="1">
    <citation type="submission" date="2023-09" db="EMBL/GenBank/DDBJ databases">
        <title>Nesidiocoris tenuis whole genome shotgun sequence.</title>
        <authorList>
            <person name="Shibata T."/>
            <person name="Shimoda M."/>
            <person name="Kobayashi T."/>
            <person name="Uehara T."/>
        </authorList>
    </citation>
    <scope>NUCLEOTIDE SEQUENCE [LARGE SCALE GENOMIC DNA]</scope>
    <source>
        <strain evidence="1 2">Japan</strain>
    </source>
</reference>
<proteinExistence type="predicted"/>
<evidence type="ECO:0000313" key="1">
    <source>
        <dbReference type="EMBL" id="BES94313.1"/>
    </source>
</evidence>
<dbReference type="EMBL" id="AP028913">
    <property type="protein sequence ID" value="BES94313.1"/>
    <property type="molecule type" value="Genomic_DNA"/>
</dbReference>
<keyword evidence="2" id="KW-1185">Reference proteome</keyword>
<dbReference type="Proteomes" id="UP001307889">
    <property type="component" value="Chromosome 5"/>
</dbReference>
<sequence length="89" mass="9401">MIDRAKGDLTSYIRQLVLRSAGAVDVRVSAASHRSTRPVIPAPLLPDENGPPAVVSVGRKTEVTGSARTKSTDCAVSRALSAKPIFPFD</sequence>
<evidence type="ECO:0000313" key="2">
    <source>
        <dbReference type="Proteomes" id="UP001307889"/>
    </source>
</evidence>
<gene>
    <name evidence="1" type="ORF">NTJ_07122</name>
</gene>
<accession>A0ABN7AQV6</accession>
<name>A0ABN7AQV6_9HEMI</name>
<organism evidence="1 2">
    <name type="scientific">Nesidiocoris tenuis</name>
    <dbReference type="NCBI Taxonomy" id="355587"/>
    <lineage>
        <taxon>Eukaryota</taxon>
        <taxon>Metazoa</taxon>
        <taxon>Ecdysozoa</taxon>
        <taxon>Arthropoda</taxon>
        <taxon>Hexapoda</taxon>
        <taxon>Insecta</taxon>
        <taxon>Pterygota</taxon>
        <taxon>Neoptera</taxon>
        <taxon>Paraneoptera</taxon>
        <taxon>Hemiptera</taxon>
        <taxon>Heteroptera</taxon>
        <taxon>Panheteroptera</taxon>
        <taxon>Cimicomorpha</taxon>
        <taxon>Miridae</taxon>
        <taxon>Dicyphina</taxon>
        <taxon>Nesidiocoris</taxon>
    </lineage>
</organism>
<protein>
    <submittedName>
        <fullName evidence="1">Uncharacterized protein</fullName>
    </submittedName>
</protein>